<dbReference type="EMBL" id="FXTB01000003">
    <property type="protein sequence ID" value="SMO60805.1"/>
    <property type="molecule type" value="Genomic_DNA"/>
</dbReference>
<keyword evidence="1" id="KW-0732">Signal</keyword>
<dbReference type="PROSITE" id="PS51257">
    <property type="entry name" value="PROKAR_LIPOPROTEIN"/>
    <property type="match status" value="1"/>
</dbReference>
<name>A0A521CN44_SACCC</name>
<evidence type="ECO:0000259" key="2">
    <source>
        <dbReference type="PROSITE" id="PS51724"/>
    </source>
</evidence>
<accession>A0A521CN44</accession>
<dbReference type="Gene3D" id="3.30.70.1070">
    <property type="entry name" value="Sporulation related repeat"/>
    <property type="match status" value="1"/>
</dbReference>
<dbReference type="GO" id="GO:0042834">
    <property type="term" value="F:peptidoglycan binding"/>
    <property type="evidence" value="ECO:0007669"/>
    <property type="project" value="InterPro"/>
</dbReference>
<protein>
    <submittedName>
        <fullName evidence="3">Sporulation related domain-containing protein</fullName>
    </submittedName>
</protein>
<feature type="signal peptide" evidence="1">
    <location>
        <begin position="1"/>
        <end position="18"/>
    </location>
</feature>
<dbReference type="AlphaFoldDB" id="A0A521CN44"/>
<dbReference type="SUPFAM" id="SSF110997">
    <property type="entry name" value="Sporulation related repeat"/>
    <property type="match status" value="1"/>
</dbReference>
<sequence length="141" mass="16118">MKVKVLVMLVVCALLVGACGNKKEEIKKTAKREVVKPVVVAKDTMPPVPEPKPEPVVVQKPDNKYFLIRASFEKESNAMAYKDELTKEGFDSEVIVRKWGENADFYKVSYKGFADRETAFKELAHEKKQPGYENVWLLIKR</sequence>
<dbReference type="Pfam" id="PF05036">
    <property type="entry name" value="SPOR"/>
    <property type="match status" value="1"/>
</dbReference>
<dbReference type="InterPro" id="IPR007730">
    <property type="entry name" value="SPOR-like_dom"/>
</dbReference>
<dbReference type="RefSeq" id="WP_246095535.1">
    <property type="nucleotide sequence ID" value="NZ_FXTB01000003.1"/>
</dbReference>
<feature type="chain" id="PRO_5021815919" evidence="1">
    <location>
        <begin position="19"/>
        <end position="141"/>
    </location>
</feature>
<dbReference type="InterPro" id="IPR036680">
    <property type="entry name" value="SPOR-like_sf"/>
</dbReference>
<evidence type="ECO:0000313" key="4">
    <source>
        <dbReference type="Proteomes" id="UP000319040"/>
    </source>
</evidence>
<keyword evidence="4" id="KW-1185">Reference proteome</keyword>
<feature type="domain" description="SPOR" evidence="2">
    <location>
        <begin position="59"/>
        <end position="139"/>
    </location>
</feature>
<proteinExistence type="predicted"/>
<organism evidence="3 4">
    <name type="scientific">Saccharicrinis carchari</name>
    <dbReference type="NCBI Taxonomy" id="1168039"/>
    <lineage>
        <taxon>Bacteria</taxon>
        <taxon>Pseudomonadati</taxon>
        <taxon>Bacteroidota</taxon>
        <taxon>Bacteroidia</taxon>
        <taxon>Marinilabiliales</taxon>
        <taxon>Marinilabiliaceae</taxon>
        <taxon>Saccharicrinis</taxon>
    </lineage>
</organism>
<dbReference type="Proteomes" id="UP000319040">
    <property type="component" value="Unassembled WGS sequence"/>
</dbReference>
<reference evidence="3 4" key="1">
    <citation type="submission" date="2017-05" db="EMBL/GenBank/DDBJ databases">
        <authorList>
            <person name="Varghese N."/>
            <person name="Submissions S."/>
        </authorList>
    </citation>
    <scope>NUCLEOTIDE SEQUENCE [LARGE SCALE GENOMIC DNA]</scope>
    <source>
        <strain evidence="3 4">DSM 27040</strain>
    </source>
</reference>
<evidence type="ECO:0000313" key="3">
    <source>
        <dbReference type="EMBL" id="SMO60805.1"/>
    </source>
</evidence>
<gene>
    <name evidence="3" type="ORF">SAMN06265379_103320</name>
</gene>
<dbReference type="PROSITE" id="PS51724">
    <property type="entry name" value="SPOR"/>
    <property type="match status" value="1"/>
</dbReference>
<evidence type="ECO:0000256" key="1">
    <source>
        <dbReference type="SAM" id="SignalP"/>
    </source>
</evidence>